<dbReference type="KEGG" id="clap:NCTC11466_03886"/>
<evidence type="ECO:0000313" key="1">
    <source>
        <dbReference type="EMBL" id="VEC00911.1"/>
    </source>
</evidence>
<evidence type="ECO:0000313" key="2">
    <source>
        <dbReference type="Proteomes" id="UP000274122"/>
    </source>
</evidence>
<dbReference type="AlphaFoldDB" id="A0A3S4KWH2"/>
<organism evidence="1 2">
    <name type="scientific">Cedecea lapagei</name>
    <dbReference type="NCBI Taxonomy" id="158823"/>
    <lineage>
        <taxon>Bacteria</taxon>
        <taxon>Pseudomonadati</taxon>
        <taxon>Pseudomonadota</taxon>
        <taxon>Gammaproteobacteria</taxon>
        <taxon>Enterobacterales</taxon>
        <taxon>Enterobacteriaceae</taxon>
        <taxon>Cedecea</taxon>
    </lineage>
</organism>
<keyword evidence="2" id="KW-1185">Reference proteome</keyword>
<dbReference type="EMBL" id="LR134201">
    <property type="protein sequence ID" value="VEC00911.1"/>
    <property type="molecule type" value="Genomic_DNA"/>
</dbReference>
<proteinExistence type="predicted"/>
<sequence>MGHAGKKRPFASFSLQNIDIIDSLPGFTSLPAFCVGKNAGQGGDIGGFADDGAIFQRAR</sequence>
<accession>A0A3S4KWH2</accession>
<reference evidence="1 2" key="1">
    <citation type="submission" date="2018-12" db="EMBL/GenBank/DDBJ databases">
        <authorList>
            <consortium name="Pathogen Informatics"/>
        </authorList>
    </citation>
    <scope>NUCLEOTIDE SEQUENCE [LARGE SCALE GENOMIC DNA]</scope>
    <source>
        <strain evidence="1 2">NCTC11466</strain>
    </source>
</reference>
<dbReference type="Proteomes" id="UP000274122">
    <property type="component" value="Chromosome"/>
</dbReference>
<name>A0A3S4KWH2_9ENTR</name>
<gene>
    <name evidence="1" type="ORF">NCTC11466_03886</name>
</gene>
<protein>
    <submittedName>
        <fullName evidence="1">Uncharacterized protein</fullName>
    </submittedName>
</protein>